<proteinExistence type="predicted"/>
<gene>
    <name evidence="2" type="ORF">ANN_15185</name>
</gene>
<evidence type="ECO:0000256" key="1">
    <source>
        <dbReference type="SAM" id="MobiDB-lite"/>
    </source>
</evidence>
<protein>
    <submittedName>
        <fullName evidence="2">Uncharacterized protein</fullName>
    </submittedName>
</protein>
<keyword evidence="3" id="KW-1185">Reference proteome</keyword>
<evidence type="ECO:0000313" key="2">
    <source>
        <dbReference type="EMBL" id="KAJ4432928.1"/>
    </source>
</evidence>
<feature type="compositionally biased region" description="Acidic residues" evidence="1">
    <location>
        <begin position="47"/>
        <end position="61"/>
    </location>
</feature>
<reference evidence="2 3" key="1">
    <citation type="journal article" date="2022" name="Allergy">
        <title>Genome assembly and annotation of Periplaneta americana reveal a comprehensive cockroach allergen profile.</title>
        <authorList>
            <person name="Wang L."/>
            <person name="Xiong Q."/>
            <person name="Saelim N."/>
            <person name="Wang L."/>
            <person name="Nong W."/>
            <person name="Wan A.T."/>
            <person name="Shi M."/>
            <person name="Liu X."/>
            <person name="Cao Q."/>
            <person name="Hui J.H.L."/>
            <person name="Sookrung N."/>
            <person name="Leung T.F."/>
            <person name="Tungtrongchitr A."/>
            <person name="Tsui S.K.W."/>
        </authorList>
    </citation>
    <scope>NUCLEOTIDE SEQUENCE [LARGE SCALE GENOMIC DNA]</scope>
    <source>
        <strain evidence="2">PWHHKU_190912</strain>
    </source>
</reference>
<accession>A0ABQ8SFN7</accession>
<dbReference type="EMBL" id="JAJSOF020000027">
    <property type="protein sequence ID" value="KAJ4432928.1"/>
    <property type="molecule type" value="Genomic_DNA"/>
</dbReference>
<feature type="compositionally biased region" description="Basic and acidic residues" evidence="1">
    <location>
        <begin position="76"/>
        <end position="86"/>
    </location>
</feature>
<comment type="caution">
    <text evidence="2">The sequence shown here is derived from an EMBL/GenBank/DDBJ whole genome shotgun (WGS) entry which is preliminary data.</text>
</comment>
<feature type="region of interest" description="Disordered" evidence="1">
    <location>
        <begin position="41"/>
        <end position="88"/>
    </location>
</feature>
<organism evidence="2 3">
    <name type="scientific">Periplaneta americana</name>
    <name type="common">American cockroach</name>
    <name type="synonym">Blatta americana</name>
    <dbReference type="NCBI Taxonomy" id="6978"/>
    <lineage>
        <taxon>Eukaryota</taxon>
        <taxon>Metazoa</taxon>
        <taxon>Ecdysozoa</taxon>
        <taxon>Arthropoda</taxon>
        <taxon>Hexapoda</taxon>
        <taxon>Insecta</taxon>
        <taxon>Pterygota</taxon>
        <taxon>Neoptera</taxon>
        <taxon>Polyneoptera</taxon>
        <taxon>Dictyoptera</taxon>
        <taxon>Blattodea</taxon>
        <taxon>Blattoidea</taxon>
        <taxon>Blattidae</taxon>
        <taxon>Blattinae</taxon>
        <taxon>Periplaneta</taxon>
    </lineage>
</organism>
<name>A0ABQ8SFN7_PERAM</name>
<evidence type="ECO:0000313" key="3">
    <source>
        <dbReference type="Proteomes" id="UP001148838"/>
    </source>
</evidence>
<sequence>MEIHHWLSDKIQLKPDRVDTIQLNSRERCIYLKNDEKQLKDISAAEDLGETTEDAEMETDESMPRRKKKTESTNTDDTHATKHFKADLVSTNQPLRMMCVKSNRNKEHQAHISQIKANLRKTNNNILCSNHQKVSAG</sequence>
<dbReference type="Proteomes" id="UP001148838">
    <property type="component" value="Unassembled WGS sequence"/>
</dbReference>